<proteinExistence type="predicted"/>
<evidence type="ECO:0000313" key="1">
    <source>
        <dbReference type="EMBL" id="ATA81683.1"/>
    </source>
</evidence>
<evidence type="ECO:0008006" key="3">
    <source>
        <dbReference type="Google" id="ProtNLM"/>
    </source>
</evidence>
<evidence type="ECO:0000313" key="2">
    <source>
        <dbReference type="Proteomes" id="UP000217276"/>
    </source>
</evidence>
<dbReference type="RefSeq" id="WP_095913646.1">
    <property type="nucleotide sequence ID" value="NZ_CP022384.1"/>
</dbReference>
<dbReference type="KEGG" id="clk:CGC53_04630"/>
<sequence>MKKFLLVAVAALAVVACKKDDDNNSGEQPTPPTPQVETNPYIVNFEYPKTIVTQEGAGVSTLTHTVTDRLLRESVYTSAYGSVETCTFTYNSENYLTKAVQKSSGQNTPTTVELFYNNKKQVERVVEKGAWGDVTNYAFTYNEQGEVSKEIRVGGGATSTTQFTYQGTSVVATRVEVRDNGGGSFTITTNYTLDSKGNVTKEEANGYVQNFTYTNGANYNGRGAFAFIAPEVTSVAFRQINFHYYKRFVNVAQKNFPKTSSTVREYIYNNENKPTQIVIKSTDGRTATQTLTY</sequence>
<accession>A0A250F981</accession>
<dbReference type="AlphaFoldDB" id="A0A250F981"/>
<keyword evidence="2" id="KW-1185">Reference proteome</keyword>
<protein>
    <recommendedName>
        <fullName evidence="3">YD repeat-containing protein</fullName>
    </recommendedName>
</protein>
<dbReference type="Proteomes" id="UP000217276">
    <property type="component" value="Chromosome"/>
</dbReference>
<name>A0A250F981_9FLAO</name>
<reference evidence="2" key="1">
    <citation type="submission" date="2017-06" db="EMBL/GenBank/DDBJ databases">
        <title>Capnocytophaga spp. assemblies.</title>
        <authorList>
            <person name="Gulvik C.A."/>
        </authorList>
    </citation>
    <scope>NUCLEOTIDE SEQUENCE [LARGE SCALE GENOMIC DNA]</scope>
    <source>
        <strain evidence="2">H6253</strain>
    </source>
</reference>
<organism evidence="1 2">
    <name type="scientific">Capnocytophaga leadbetteri</name>
    <dbReference type="NCBI Taxonomy" id="327575"/>
    <lineage>
        <taxon>Bacteria</taxon>
        <taxon>Pseudomonadati</taxon>
        <taxon>Bacteroidota</taxon>
        <taxon>Flavobacteriia</taxon>
        <taxon>Flavobacteriales</taxon>
        <taxon>Flavobacteriaceae</taxon>
        <taxon>Capnocytophaga</taxon>
    </lineage>
</organism>
<gene>
    <name evidence="1" type="ORF">CGC53_04630</name>
</gene>
<dbReference type="EMBL" id="CP022384">
    <property type="protein sequence ID" value="ATA81683.1"/>
    <property type="molecule type" value="Genomic_DNA"/>
</dbReference>
<dbReference type="PROSITE" id="PS51257">
    <property type="entry name" value="PROKAR_LIPOPROTEIN"/>
    <property type="match status" value="1"/>
</dbReference>